<keyword evidence="2" id="KW-1185">Reference proteome</keyword>
<dbReference type="KEGG" id="tva:4775356"/>
<reference evidence="1" key="1">
    <citation type="submission" date="2006-10" db="EMBL/GenBank/DDBJ databases">
        <authorList>
            <person name="Amadeo P."/>
            <person name="Zhao Q."/>
            <person name="Wortman J."/>
            <person name="Fraser-Liggett C."/>
            <person name="Carlton J."/>
        </authorList>
    </citation>
    <scope>NUCLEOTIDE SEQUENCE</scope>
    <source>
        <strain evidence="1">G3</strain>
    </source>
</reference>
<accession>A2DQQ5</accession>
<name>A2DQQ5_TRIV3</name>
<organism evidence="1 2">
    <name type="scientific">Trichomonas vaginalis (strain ATCC PRA-98 / G3)</name>
    <dbReference type="NCBI Taxonomy" id="412133"/>
    <lineage>
        <taxon>Eukaryota</taxon>
        <taxon>Metamonada</taxon>
        <taxon>Parabasalia</taxon>
        <taxon>Trichomonadida</taxon>
        <taxon>Trichomonadidae</taxon>
        <taxon>Trichomonas</taxon>
    </lineage>
</organism>
<evidence type="ECO:0000313" key="2">
    <source>
        <dbReference type="Proteomes" id="UP000001542"/>
    </source>
</evidence>
<dbReference type="InParanoid" id="A2DQQ5"/>
<dbReference type="VEuPathDB" id="TrichDB:TVAGG3_0589570"/>
<reference evidence="1" key="2">
    <citation type="journal article" date="2007" name="Science">
        <title>Draft genome sequence of the sexually transmitted pathogen Trichomonas vaginalis.</title>
        <authorList>
            <person name="Carlton J.M."/>
            <person name="Hirt R.P."/>
            <person name="Silva J.C."/>
            <person name="Delcher A.L."/>
            <person name="Schatz M."/>
            <person name="Zhao Q."/>
            <person name="Wortman J.R."/>
            <person name="Bidwell S.L."/>
            <person name="Alsmark U.C.M."/>
            <person name="Besteiro S."/>
            <person name="Sicheritz-Ponten T."/>
            <person name="Noel C.J."/>
            <person name="Dacks J.B."/>
            <person name="Foster P.G."/>
            <person name="Simillion C."/>
            <person name="Van de Peer Y."/>
            <person name="Miranda-Saavedra D."/>
            <person name="Barton G.J."/>
            <person name="Westrop G.D."/>
            <person name="Mueller S."/>
            <person name="Dessi D."/>
            <person name="Fiori P.L."/>
            <person name="Ren Q."/>
            <person name="Paulsen I."/>
            <person name="Zhang H."/>
            <person name="Bastida-Corcuera F.D."/>
            <person name="Simoes-Barbosa A."/>
            <person name="Brown M.T."/>
            <person name="Hayes R.D."/>
            <person name="Mukherjee M."/>
            <person name="Okumura C.Y."/>
            <person name="Schneider R."/>
            <person name="Smith A.J."/>
            <person name="Vanacova S."/>
            <person name="Villalvazo M."/>
            <person name="Haas B.J."/>
            <person name="Pertea M."/>
            <person name="Feldblyum T.V."/>
            <person name="Utterback T.R."/>
            <person name="Shu C.L."/>
            <person name="Osoegawa K."/>
            <person name="de Jong P.J."/>
            <person name="Hrdy I."/>
            <person name="Horvathova L."/>
            <person name="Zubacova Z."/>
            <person name="Dolezal P."/>
            <person name="Malik S.B."/>
            <person name="Logsdon J.M. Jr."/>
            <person name="Henze K."/>
            <person name="Gupta A."/>
            <person name="Wang C.C."/>
            <person name="Dunne R.L."/>
            <person name="Upcroft J.A."/>
            <person name="Upcroft P."/>
            <person name="White O."/>
            <person name="Salzberg S.L."/>
            <person name="Tang P."/>
            <person name="Chiu C.-H."/>
            <person name="Lee Y.-S."/>
            <person name="Embley T.M."/>
            <person name="Coombs G.H."/>
            <person name="Mottram J.C."/>
            <person name="Tachezy J."/>
            <person name="Fraser-Liggett C.M."/>
            <person name="Johnson P.J."/>
        </authorList>
    </citation>
    <scope>NUCLEOTIDE SEQUENCE [LARGE SCALE GENOMIC DNA]</scope>
    <source>
        <strain evidence="1">G3</strain>
    </source>
</reference>
<dbReference type="Proteomes" id="UP000001542">
    <property type="component" value="Unassembled WGS sequence"/>
</dbReference>
<dbReference type="AlphaFoldDB" id="A2DQQ5"/>
<proteinExistence type="predicted"/>
<dbReference type="RefSeq" id="XP_001329562.1">
    <property type="nucleotide sequence ID" value="XM_001329527.1"/>
</dbReference>
<gene>
    <name evidence="1" type="ORF">TVAG_267020</name>
</gene>
<dbReference type="VEuPathDB" id="TrichDB:TVAG_267020"/>
<evidence type="ECO:0000313" key="1">
    <source>
        <dbReference type="EMBL" id="EAY17339.1"/>
    </source>
</evidence>
<dbReference type="EMBL" id="DS113232">
    <property type="protein sequence ID" value="EAY17339.1"/>
    <property type="molecule type" value="Genomic_DNA"/>
</dbReference>
<protein>
    <submittedName>
        <fullName evidence="1">Uncharacterized protein</fullName>
    </submittedName>
</protein>
<sequence length="219" mass="25658">MTPSKKNYRFTAHNRKNVDNKKQHTVLNTMAINENTLTDKIDDVALINTAFEKSLISLLFSLPYDKYSWSTDVRELYYSQLIILKELYVTHIKKIRIFPSNTYETFETTEPQDLSLSKLNDFMTYSFKFFALGDSWSLMNADSLFIFINTVERFEKRSKSTTSKIFNAFSSELSTVGTYLTSWKRSINHKIHSFIKKKAVESRNAILRSPYYVDLNKND</sequence>